<keyword evidence="3" id="KW-1185">Reference proteome</keyword>
<dbReference type="Gene3D" id="3.40.50.1000">
    <property type="entry name" value="HAD superfamily/HAD-like"/>
    <property type="match status" value="1"/>
</dbReference>
<dbReference type="NCBIfam" id="TIGR01509">
    <property type="entry name" value="HAD-SF-IA-v3"/>
    <property type="match status" value="1"/>
</dbReference>
<evidence type="ECO:0000313" key="3">
    <source>
        <dbReference type="Proteomes" id="UP001363460"/>
    </source>
</evidence>
<name>A0ABZ2IAI3_9CAUL</name>
<evidence type="ECO:0000313" key="2">
    <source>
        <dbReference type="EMBL" id="WWT54583.1"/>
    </source>
</evidence>
<dbReference type="RefSeq" id="WP_338576889.1">
    <property type="nucleotide sequence ID" value="NZ_CP146369.1"/>
</dbReference>
<dbReference type="SFLD" id="SFLDG01129">
    <property type="entry name" value="C1.5:_HAD__Beta-PGM__Phosphata"/>
    <property type="match status" value="1"/>
</dbReference>
<dbReference type="SFLD" id="SFLDG01132">
    <property type="entry name" value="C1.5.3:_5'-Nucleotidase_Like"/>
    <property type="match status" value="1"/>
</dbReference>
<feature type="region of interest" description="Disordered" evidence="1">
    <location>
        <begin position="1"/>
        <end position="20"/>
    </location>
</feature>
<dbReference type="InterPro" id="IPR023214">
    <property type="entry name" value="HAD_sf"/>
</dbReference>
<dbReference type="SFLD" id="SFLDS00003">
    <property type="entry name" value="Haloacid_Dehalogenase"/>
    <property type="match status" value="1"/>
</dbReference>
<accession>A0ABZ2IAI3</accession>
<dbReference type="Proteomes" id="UP001363460">
    <property type="component" value="Chromosome"/>
</dbReference>
<dbReference type="PRINTS" id="PR00413">
    <property type="entry name" value="HADHALOGNASE"/>
</dbReference>
<dbReference type="Pfam" id="PF00702">
    <property type="entry name" value="Hydrolase"/>
    <property type="match status" value="1"/>
</dbReference>
<sequence>MTGSASKTAPETARPDSASTEIGADLRHVRSWVFDLDNTLYPPETQFLRQVEQRINQYVVRTSGLESAEALAVQRGYLHDYGTSLAGLMMHYQIDPHDFLAEVHDVPLDVLTPDPGLHAALERLSGPRLIFTNGSIGHARRVMEKLELTRFFDGVFALEDADLIPKPDPRTFQKMLTRFGVDPTTACFFEDTPKNLEPAHAIGMSTVLVGPKAFTAEGAHIHHRAATVGPFLTTAMLDGDPQ</sequence>
<proteinExistence type="predicted"/>
<dbReference type="PANTHER" id="PTHR12725">
    <property type="entry name" value="HALOACID DEHALOGENASE-LIKE HYDROLASE"/>
    <property type="match status" value="1"/>
</dbReference>
<reference evidence="2 3" key="1">
    <citation type="submission" date="2024-02" db="EMBL/GenBank/DDBJ databases">
        <title>Distribution and functional of Brevundimonas-related endobacteria within Verticillium dahliae.</title>
        <authorList>
            <person name="Zeng H."/>
        </authorList>
    </citation>
    <scope>NUCLEOTIDE SEQUENCE [LARGE SCALE GENOMIC DNA]</scope>
    <source>
        <strain evidence="2 3">TRM 44200</strain>
    </source>
</reference>
<dbReference type="EMBL" id="CP146369">
    <property type="protein sequence ID" value="WWT54583.1"/>
    <property type="molecule type" value="Genomic_DNA"/>
</dbReference>
<dbReference type="PANTHER" id="PTHR12725:SF117">
    <property type="entry name" value="HALOACID DEHALOGENASE-LIKE HYDROLASE"/>
    <property type="match status" value="1"/>
</dbReference>
<protein>
    <submittedName>
        <fullName evidence="2">Pyrimidine 5'-nucleotidase</fullName>
    </submittedName>
</protein>
<evidence type="ECO:0000256" key="1">
    <source>
        <dbReference type="SAM" id="MobiDB-lite"/>
    </source>
</evidence>
<dbReference type="SUPFAM" id="SSF56784">
    <property type="entry name" value="HAD-like"/>
    <property type="match status" value="1"/>
</dbReference>
<dbReference type="InterPro" id="IPR006439">
    <property type="entry name" value="HAD-SF_hydro_IA"/>
</dbReference>
<dbReference type="InterPro" id="IPR036412">
    <property type="entry name" value="HAD-like_sf"/>
</dbReference>
<organism evidence="2 3">
    <name type="scientific">Brevundimonas olei</name>
    <dbReference type="NCBI Taxonomy" id="657642"/>
    <lineage>
        <taxon>Bacteria</taxon>
        <taxon>Pseudomonadati</taxon>
        <taxon>Pseudomonadota</taxon>
        <taxon>Alphaproteobacteria</taxon>
        <taxon>Caulobacterales</taxon>
        <taxon>Caulobacteraceae</taxon>
        <taxon>Brevundimonas</taxon>
    </lineage>
</organism>
<gene>
    <name evidence="2" type="ORF">V8J38_15230</name>
</gene>
<dbReference type="Gene3D" id="1.10.150.450">
    <property type="match status" value="1"/>
</dbReference>
<dbReference type="InterPro" id="IPR010237">
    <property type="entry name" value="Pyr-5-nucltdase"/>
</dbReference>
<dbReference type="NCBIfam" id="TIGR01993">
    <property type="entry name" value="Pyr-5-nucltdase"/>
    <property type="match status" value="1"/>
</dbReference>